<proteinExistence type="predicted"/>
<keyword evidence="3" id="KW-1185">Reference proteome</keyword>
<gene>
    <name evidence="2" type="ORF">COHA_006296</name>
</gene>
<name>A0AAD5H4J4_9CHLO</name>
<protein>
    <submittedName>
        <fullName evidence="2">Uncharacterized protein</fullName>
    </submittedName>
</protein>
<keyword evidence="1" id="KW-0175">Coiled coil</keyword>
<dbReference type="AlphaFoldDB" id="A0AAD5H4J4"/>
<comment type="caution">
    <text evidence="2">The sequence shown here is derived from an EMBL/GenBank/DDBJ whole genome shotgun (WGS) entry which is preliminary data.</text>
</comment>
<dbReference type="EMBL" id="JADXDR010000088">
    <property type="protein sequence ID" value="KAI7839975.1"/>
    <property type="molecule type" value="Genomic_DNA"/>
</dbReference>
<evidence type="ECO:0000313" key="3">
    <source>
        <dbReference type="Proteomes" id="UP001205105"/>
    </source>
</evidence>
<evidence type="ECO:0000256" key="1">
    <source>
        <dbReference type="SAM" id="Coils"/>
    </source>
</evidence>
<organism evidence="2 3">
    <name type="scientific">Chlorella ohadii</name>
    <dbReference type="NCBI Taxonomy" id="2649997"/>
    <lineage>
        <taxon>Eukaryota</taxon>
        <taxon>Viridiplantae</taxon>
        <taxon>Chlorophyta</taxon>
        <taxon>core chlorophytes</taxon>
        <taxon>Trebouxiophyceae</taxon>
        <taxon>Chlorellales</taxon>
        <taxon>Chlorellaceae</taxon>
        <taxon>Chlorella clade</taxon>
        <taxon>Chlorella</taxon>
    </lineage>
</organism>
<sequence>MAAVATARHAAVGQHLPPADDARMKSRAIQARYRQRQKERRLQLIQSYQQTTAELEEARRLNEELRLASQVMEAVVGSREGSLAILQAARAADSDGGSSDESGGEDAGGCRALARLPAPGTTASALALPAAAPRQLNSQTAADLVRNLLSLPFDRRAELCCDILVRHEPSRQTVEGWALAQAGQHPGGCEDMEMRLRQELGRHLQDASPQLLEAVFNMSQRQLLEDWADFTDVAAQAVAALDAGQVAERDVYERIRPGYMYHVMINSILINNRPEWCRWRLSHTMLPGESEAAAAARWQQVAVKMGITHSQALRIQRAYQASAQMAVDYCARLSELAAESAVALEALAEAKQALAGDQLLELGAPLGSSMSRYLALVAATGVLAHQPNEAVITLLEFSASLTRVLTPIQRARMVALCKPLLPDFVQIATGAMRHHGVVPRALSGAAAAPLHGSVVPAAHPLAARA</sequence>
<dbReference type="CDD" id="cd14686">
    <property type="entry name" value="bZIP"/>
    <property type="match status" value="1"/>
</dbReference>
<evidence type="ECO:0000313" key="2">
    <source>
        <dbReference type="EMBL" id="KAI7839975.1"/>
    </source>
</evidence>
<reference evidence="2" key="1">
    <citation type="submission" date="2020-11" db="EMBL/GenBank/DDBJ databases">
        <title>Chlorella ohadii genome sequencing and assembly.</title>
        <authorList>
            <person name="Murik O."/>
            <person name="Treves H."/>
            <person name="Kedem I."/>
            <person name="Shotland Y."/>
            <person name="Kaplan A."/>
        </authorList>
    </citation>
    <scope>NUCLEOTIDE SEQUENCE</scope>
    <source>
        <strain evidence="2">1</strain>
    </source>
</reference>
<accession>A0AAD5H4J4</accession>
<dbReference type="Proteomes" id="UP001205105">
    <property type="component" value="Unassembled WGS sequence"/>
</dbReference>
<feature type="coiled-coil region" evidence="1">
    <location>
        <begin position="41"/>
        <end position="75"/>
    </location>
</feature>